<dbReference type="KEGG" id="csg:Cylst_6359"/>
<dbReference type="PATRIC" id="fig|56107.3.peg.7381"/>
<sequence length="563" mass="61724">MKGNLEEETESNRINNLLKFEEDENEDNLNTTDHQNDITASDVELGDELGLVETQHSLVNSPWSRTAVVGGGFGLVFLLIFMFLNPIMNGKITKKEQTSEVAATPPPEEIPTKDGDIYAKLALQKQAEELEAFKDKNRVRDELPLENQDKQKVENLTKTKTIPNKSVSRETFSTSTREQQPRRPTRAERPVREMPIARYSPPVQTVATPTRLPQQQTTFKSVTKPSDPLVELAKLRSFGSAGQIYYATAITNEKKEAVATQTRNSGASDYTPRRRSSYNRSSQPETVFTNNSSSDLESGADTNGGREIEGLKPRWTPVVTANTIAKNDKLTNSSNSKDYSADEAGIIEGREEQYLRVGEYAAATLETPLIWSGNTNSNSQSKFIAKLTQPLLSNIGQEAIPTNTLLSVEIQEVDSSGRATAVVTAILKDGTEYTLPAGAIVILGKGGEPLIAHQYHDKGKEILGLDAGLGLMSGLAKVGEVINQPDIESSISQSNGGFSSIQTSRNGDRSLLGAFAQGAFGTVAKQVEERNQKAIAEIMKRPNIWFIPQNTKITVQVNRSLRL</sequence>
<feature type="region of interest" description="Disordered" evidence="1">
    <location>
        <begin position="256"/>
        <end position="314"/>
    </location>
</feature>
<keyword evidence="2" id="KW-0812">Transmembrane</keyword>
<feature type="compositionally biased region" description="Polar residues" evidence="1">
    <location>
        <begin position="259"/>
        <end position="268"/>
    </location>
</feature>
<dbReference type="AlphaFoldDB" id="K9X910"/>
<dbReference type="eggNOG" id="COG3266">
    <property type="taxonomic scope" value="Bacteria"/>
</dbReference>
<feature type="compositionally biased region" description="Basic and acidic residues" evidence="1">
    <location>
        <begin position="179"/>
        <end position="191"/>
    </location>
</feature>
<dbReference type="HOGENOM" id="CLU_033522_0_0_3"/>
<keyword evidence="2" id="KW-1133">Transmembrane helix</keyword>
<reference evidence="3 4" key="1">
    <citation type="submission" date="2012-06" db="EMBL/GenBank/DDBJ databases">
        <title>Finished plasmid 2 of genome of Cylindrospermum stagnale PCC 7417.</title>
        <authorList>
            <consortium name="US DOE Joint Genome Institute"/>
            <person name="Gugger M."/>
            <person name="Coursin T."/>
            <person name="Rippka R."/>
            <person name="Tandeau De Marsac N."/>
            <person name="Huntemann M."/>
            <person name="Wei C.-L."/>
            <person name="Han J."/>
            <person name="Detter J.C."/>
            <person name="Han C."/>
            <person name="Tapia R."/>
            <person name="Davenport K."/>
            <person name="Daligault H."/>
            <person name="Erkkila T."/>
            <person name="Gu W."/>
            <person name="Munk A.C.C."/>
            <person name="Teshima H."/>
            <person name="Xu Y."/>
            <person name="Chain P."/>
            <person name="Chen A."/>
            <person name="Krypides N."/>
            <person name="Mavromatis K."/>
            <person name="Markowitz V."/>
            <person name="Szeto E."/>
            <person name="Ivanova N."/>
            <person name="Mikhailova N."/>
            <person name="Ovchinnikova G."/>
            <person name="Pagani I."/>
            <person name="Pati A."/>
            <person name="Goodwin L."/>
            <person name="Peters L."/>
            <person name="Pitluck S."/>
            <person name="Woyke T."/>
            <person name="Kerfeld C."/>
        </authorList>
    </citation>
    <scope>NUCLEOTIDE SEQUENCE [LARGE SCALE GENOMIC DNA]</scope>
    <source>
        <strain evidence="3 4">PCC 7417</strain>
        <plasmid evidence="4">Plasmid pCYLST.02</plasmid>
    </source>
</reference>
<gene>
    <name evidence="3" type="ORF">Cylst_6359</name>
</gene>
<name>K9X910_9NOST</name>
<feature type="compositionally biased region" description="Polar residues" evidence="1">
    <location>
        <begin position="278"/>
        <end position="296"/>
    </location>
</feature>
<dbReference type="InterPro" id="IPR005498">
    <property type="entry name" value="T4SS_VirB10/TraB/TrbI"/>
</dbReference>
<feature type="region of interest" description="Disordered" evidence="1">
    <location>
        <begin position="1"/>
        <end position="37"/>
    </location>
</feature>
<evidence type="ECO:0000313" key="4">
    <source>
        <dbReference type="Proteomes" id="UP000010475"/>
    </source>
</evidence>
<dbReference type="OrthoDB" id="475562at2"/>
<dbReference type="EMBL" id="CP003644">
    <property type="protein sequence ID" value="AFZ28579.1"/>
    <property type="molecule type" value="Genomic_DNA"/>
</dbReference>
<feature type="region of interest" description="Disordered" evidence="1">
    <location>
        <begin position="159"/>
        <end position="191"/>
    </location>
</feature>
<keyword evidence="3" id="KW-0614">Plasmid</keyword>
<evidence type="ECO:0000256" key="1">
    <source>
        <dbReference type="SAM" id="MobiDB-lite"/>
    </source>
</evidence>
<organism evidence="3 4">
    <name type="scientific">Cylindrospermum stagnale PCC 7417</name>
    <dbReference type="NCBI Taxonomy" id="56107"/>
    <lineage>
        <taxon>Bacteria</taxon>
        <taxon>Bacillati</taxon>
        <taxon>Cyanobacteriota</taxon>
        <taxon>Cyanophyceae</taxon>
        <taxon>Nostocales</taxon>
        <taxon>Nostocaceae</taxon>
        <taxon>Cylindrospermum</taxon>
    </lineage>
</organism>
<dbReference type="Proteomes" id="UP000010475">
    <property type="component" value="Plasmid pCYLST.02"/>
</dbReference>
<dbReference type="RefSeq" id="WP_015186476.1">
    <property type="nucleotide sequence ID" value="NC_019744.1"/>
</dbReference>
<evidence type="ECO:0000313" key="3">
    <source>
        <dbReference type="EMBL" id="AFZ28579.1"/>
    </source>
</evidence>
<evidence type="ECO:0000256" key="2">
    <source>
        <dbReference type="SAM" id="Phobius"/>
    </source>
</evidence>
<dbReference type="Pfam" id="PF03743">
    <property type="entry name" value="TrbI"/>
    <property type="match status" value="1"/>
</dbReference>
<proteinExistence type="predicted"/>
<feature type="transmembrane region" description="Helical" evidence="2">
    <location>
        <begin position="67"/>
        <end position="87"/>
    </location>
</feature>
<protein>
    <submittedName>
        <fullName evidence="3">Bacterial conjugation TrbI-like protein</fullName>
    </submittedName>
</protein>
<accession>K9X910</accession>
<feature type="compositionally biased region" description="Polar residues" evidence="1">
    <location>
        <begin position="159"/>
        <end position="178"/>
    </location>
</feature>
<keyword evidence="4" id="KW-1185">Reference proteome</keyword>
<geneLocation type="plasmid" evidence="3 4">
    <name>pCYLST.02</name>
</geneLocation>
<keyword evidence="2" id="KW-0472">Membrane</keyword>